<dbReference type="SUPFAM" id="SSF53597">
    <property type="entry name" value="Dihydrofolate reductase-like"/>
    <property type="match status" value="1"/>
</dbReference>
<reference evidence="2 3" key="1">
    <citation type="journal article" date="2013" name="Stand. Genomic Sci.">
        <title>Genomic Encyclopedia of Type Strains, Phase I: The one thousand microbial genomes (KMG-I) project.</title>
        <authorList>
            <person name="Kyrpides N.C."/>
            <person name="Woyke T."/>
            <person name="Eisen J.A."/>
            <person name="Garrity G."/>
            <person name="Lilburn T.G."/>
            <person name="Beck B.J."/>
            <person name="Whitman W.B."/>
            <person name="Hugenholtz P."/>
            <person name="Klenk H.P."/>
        </authorList>
    </citation>
    <scope>NUCLEOTIDE SEQUENCE [LARGE SCALE GENOMIC DNA]</scope>
    <source>
        <strain evidence="2 3">DSM 45044</strain>
    </source>
</reference>
<gene>
    <name evidence="2" type="ORF">LX16_2595</name>
</gene>
<evidence type="ECO:0000259" key="1">
    <source>
        <dbReference type="Pfam" id="PF01872"/>
    </source>
</evidence>
<organism evidence="2 3">
    <name type="scientific">Stackebrandtia albiflava</name>
    <dbReference type="NCBI Taxonomy" id="406432"/>
    <lineage>
        <taxon>Bacteria</taxon>
        <taxon>Bacillati</taxon>
        <taxon>Actinomycetota</taxon>
        <taxon>Actinomycetes</taxon>
        <taxon>Glycomycetales</taxon>
        <taxon>Glycomycetaceae</taxon>
        <taxon>Stackebrandtia</taxon>
    </lineage>
</organism>
<comment type="caution">
    <text evidence="2">The sequence shown here is derived from an EMBL/GenBank/DDBJ whole genome shotgun (WGS) entry which is preliminary data.</text>
</comment>
<dbReference type="Proteomes" id="UP000321617">
    <property type="component" value="Unassembled WGS sequence"/>
</dbReference>
<feature type="domain" description="Bacterial bifunctional deaminase-reductase C-terminal" evidence="1">
    <location>
        <begin position="4"/>
        <end position="182"/>
    </location>
</feature>
<dbReference type="GO" id="GO:0008703">
    <property type="term" value="F:5-amino-6-(5-phosphoribosylamino)uracil reductase activity"/>
    <property type="evidence" value="ECO:0007669"/>
    <property type="project" value="InterPro"/>
</dbReference>
<accession>A0A562V1V5</accession>
<keyword evidence="3" id="KW-1185">Reference proteome</keyword>
<sequence>MSRSLIANVTVSLDGYIASPGGGMEWLARHAVDPGMSAYFAGVFTGCDTALLGRVNYEGFHGYWPPVAADPAASYRDRDLARWLDEVEKVVFSRTLTEATWRNSRIATDPVAEVTALKAKPGRDIVILSSASLIRQLLAADLVDELRLNQVPAILGDGMPLFDGGQPASTWRLAGNATLDTGCVGLRYRRD</sequence>
<dbReference type="AlphaFoldDB" id="A0A562V1V5"/>
<dbReference type="PANTHER" id="PTHR38011">
    <property type="entry name" value="DIHYDROFOLATE REDUCTASE FAMILY PROTEIN (AFU_ORTHOLOGUE AFUA_8G06820)"/>
    <property type="match status" value="1"/>
</dbReference>
<dbReference type="Pfam" id="PF01872">
    <property type="entry name" value="RibD_C"/>
    <property type="match status" value="1"/>
</dbReference>
<dbReference type="RefSeq" id="WP_147138513.1">
    <property type="nucleotide sequence ID" value="NZ_BAABIJ010000002.1"/>
</dbReference>
<protein>
    <submittedName>
        <fullName evidence="2">Dihydrofolate reductase</fullName>
    </submittedName>
</protein>
<name>A0A562V1V5_9ACTN</name>
<dbReference type="PANTHER" id="PTHR38011:SF11">
    <property type="entry name" value="2,5-DIAMINO-6-RIBOSYLAMINO-4(3H)-PYRIMIDINONE 5'-PHOSPHATE REDUCTASE"/>
    <property type="match status" value="1"/>
</dbReference>
<proteinExistence type="predicted"/>
<evidence type="ECO:0000313" key="3">
    <source>
        <dbReference type="Proteomes" id="UP000321617"/>
    </source>
</evidence>
<evidence type="ECO:0000313" key="2">
    <source>
        <dbReference type="EMBL" id="TWJ11858.1"/>
    </source>
</evidence>
<dbReference type="InterPro" id="IPR002734">
    <property type="entry name" value="RibDG_C"/>
</dbReference>
<dbReference type="EMBL" id="VLLL01000006">
    <property type="protein sequence ID" value="TWJ11858.1"/>
    <property type="molecule type" value="Genomic_DNA"/>
</dbReference>
<dbReference type="Gene3D" id="3.40.430.10">
    <property type="entry name" value="Dihydrofolate Reductase, subunit A"/>
    <property type="match status" value="1"/>
</dbReference>
<dbReference type="InterPro" id="IPR050765">
    <property type="entry name" value="Riboflavin_Biosynth_HTPR"/>
</dbReference>
<dbReference type="GO" id="GO:0009231">
    <property type="term" value="P:riboflavin biosynthetic process"/>
    <property type="evidence" value="ECO:0007669"/>
    <property type="project" value="InterPro"/>
</dbReference>
<dbReference type="OrthoDB" id="8419056at2"/>
<dbReference type="InterPro" id="IPR024072">
    <property type="entry name" value="DHFR-like_dom_sf"/>
</dbReference>